<evidence type="ECO:0000256" key="1">
    <source>
        <dbReference type="SAM" id="Phobius"/>
    </source>
</evidence>
<reference evidence="2 3" key="1">
    <citation type="journal article" date="2018" name="Nat. Ecol. Evol.">
        <title>Pezizomycetes genomes reveal the molecular basis of ectomycorrhizal truffle lifestyle.</title>
        <authorList>
            <person name="Murat C."/>
            <person name="Payen T."/>
            <person name="Noel B."/>
            <person name="Kuo A."/>
            <person name="Morin E."/>
            <person name="Chen J."/>
            <person name="Kohler A."/>
            <person name="Krizsan K."/>
            <person name="Balestrini R."/>
            <person name="Da Silva C."/>
            <person name="Montanini B."/>
            <person name="Hainaut M."/>
            <person name="Levati E."/>
            <person name="Barry K.W."/>
            <person name="Belfiori B."/>
            <person name="Cichocki N."/>
            <person name="Clum A."/>
            <person name="Dockter R.B."/>
            <person name="Fauchery L."/>
            <person name="Guy J."/>
            <person name="Iotti M."/>
            <person name="Le Tacon F."/>
            <person name="Lindquist E.A."/>
            <person name="Lipzen A."/>
            <person name="Malagnac F."/>
            <person name="Mello A."/>
            <person name="Molinier V."/>
            <person name="Miyauchi S."/>
            <person name="Poulain J."/>
            <person name="Riccioni C."/>
            <person name="Rubini A."/>
            <person name="Sitrit Y."/>
            <person name="Splivallo R."/>
            <person name="Traeger S."/>
            <person name="Wang M."/>
            <person name="Zifcakova L."/>
            <person name="Wipf D."/>
            <person name="Zambonelli A."/>
            <person name="Paolocci F."/>
            <person name="Nowrousian M."/>
            <person name="Ottonello S."/>
            <person name="Baldrian P."/>
            <person name="Spatafora J.W."/>
            <person name="Henrissat B."/>
            <person name="Nagy L.G."/>
            <person name="Aury J.M."/>
            <person name="Wincker P."/>
            <person name="Grigoriev I.V."/>
            <person name="Bonfante P."/>
            <person name="Martin F.M."/>
        </authorList>
    </citation>
    <scope>NUCLEOTIDE SEQUENCE [LARGE SCALE GENOMIC DNA]</scope>
    <source>
        <strain evidence="2 3">120613-1</strain>
    </source>
</reference>
<accession>A0A3N4J502</accession>
<keyword evidence="1" id="KW-0812">Transmembrane</keyword>
<dbReference type="Proteomes" id="UP000276215">
    <property type="component" value="Unassembled WGS sequence"/>
</dbReference>
<evidence type="ECO:0000313" key="2">
    <source>
        <dbReference type="EMBL" id="RPA93246.1"/>
    </source>
</evidence>
<protein>
    <submittedName>
        <fullName evidence="2">Uncharacterized protein</fullName>
    </submittedName>
</protein>
<sequence length="68" mass="7616">MAFSNRPTKWCLAMPGVWRVGIEGLVRQKCFYYILMAVLSCTIEQCLTMSGMLRSTSSRAKSVFTTAS</sequence>
<keyword evidence="3" id="KW-1185">Reference proteome</keyword>
<keyword evidence="1" id="KW-1133">Transmembrane helix</keyword>
<feature type="transmembrane region" description="Helical" evidence="1">
    <location>
        <begin position="31"/>
        <end position="53"/>
    </location>
</feature>
<evidence type="ECO:0000313" key="3">
    <source>
        <dbReference type="Proteomes" id="UP000276215"/>
    </source>
</evidence>
<proteinExistence type="predicted"/>
<dbReference type="AlphaFoldDB" id="A0A3N4J502"/>
<name>A0A3N4J502_9PEZI</name>
<keyword evidence="1" id="KW-0472">Membrane</keyword>
<organism evidence="2 3">
    <name type="scientific">Choiromyces venosus 120613-1</name>
    <dbReference type="NCBI Taxonomy" id="1336337"/>
    <lineage>
        <taxon>Eukaryota</taxon>
        <taxon>Fungi</taxon>
        <taxon>Dikarya</taxon>
        <taxon>Ascomycota</taxon>
        <taxon>Pezizomycotina</taxon>
        <taxon>Pezizomycetes</taxon>
        <taxon>Pezizales</taxon>
        <taxon>Tuberaceae</taxon>
        <taxon>Choiromyces</taxon>
    </lineage>
</organism>
<dbReference type="EMBL" id="ML120456">
    <property type="protein sequence ID" value="RPA93246.1"/>
    <property type="molecule type" value="Genomic_DNA"/>
</dbReference>
<gene>
    <name evidence="2" type="ORF">L873DRAFT_1854630</name>
</gene>